<protein>
    <submittedName>
        <fullName evidence="1">Uncharacterized protein</fullName>
    </submittedName>
</protein>
<dbReference type="Proteomes" id="UP000807504">
    <property type="component" value="Unassembled WGS sequence"/>
</dbReference>
<reference evidence="1" key="1">
    <citation type="journal article" date="2020" name="bioRxiv">
        <title>Chromosome-level reference genome of the European wasp spider Argiope bruennichi: a resource for studies on range expansion and evolutionary adaptation.</title>
        <authorList>
            <person name="Sheffer M.M."/>
            <person name="Hoppe A."/>
            <person name="Krehenwinkel H."/>
            <person name="Uhl G."/>
            <person name="Kuss A.W."/>
            <person name="Jensen L."/>
            <person name="Jensen C."/>
            <person name="Gillespie R.G."/>
            <person name="Hoff K.J."/>
            <person name="Prost S."/>
        </authorList>
    </citation>
    <scope>NUCLEOTIDE SEQUENCE</scope>
</reference>
<name>A0A8T0FXY0_ARGBR</name>
<evidence type="ECO:0000313" key="1">
    <source>
        <dbReference type="EMBL" id="KAF8794470.1"/>
    </source>
</evidence>
<gene>
    <name evidence="1" type="ORF">HNY73_002449</name>
</gene>
<dbReference type="EMBL" id="JABXBU010000002">
    <property type="protein sequence ID" value="KAF8794470.1"/>
    <property type="molecule type" value="Genomic_DNA"/>
</dbReference>
<proteinExistence type="predicted"/>
<dbReference type="PANTHER" id="PTHR35385:SF2">
    <property type="entry name" value="PROTEIN B, PUTATIVE-RELATED"/>
    <property type="match status" value="1"/>
</dbReference>
<organism evidence="1 2">
    <name type="scientific">Argiope bruennichi</name>
    <name type="common">Wasp spider</name>
    <name type="synonym">Aranea bruennichi</name>
    <dbReference type="NCBI Taxonomy" id="94029"/>
    <lineage>
        <taxon>Eukaryota</taxon>
        <taxon>Metazoa</taxon>
        <taxon>Ecdysozoa</taxon>
        <taxon>Arthropoda</taxon>
        <taxon>Chelicerata</taxon>
        <taxon>Arachnida</taxon>
        <taxon>Araneae</taxon>
        <taxon>Araneomorphae</taxon>
        <taxon>Entelegynae</taxon>
        <taxon>Araneoidea</taxon>
        <taxon>Araneidae</taxon>
        <taxon>Argiope</taxon>
    </lineage>
</organism>
<dbReference type="AlphaFoldDB" id="A0A8T0FXY0"/>
<dbReference type="PANTHER" id="PTHR35385">
    <property type="entry name" value="PROTEIN B, PUTATIVE-RELATED-RELATED"/>
    <property type="match status" value="1"/>
</dbReference>
<accession>A0A8T0FXY0</accession>
<keyword evidence="2" id="KW-1185">Reference proteome</keyword>
<sequence>MEKLNLPEKYNYKIIEIDENRAIFRISDLVNKESAQEWIKEYEQRSETVWRVQRTHKSTGRLNVYKGDFRCQHNVQQHVARDIFISV</sequence>
<evidence type="ECO:0000313" key="2">
    <source>
        <dbReference type="Proteomes" id="UP000807504"/>
    </source>
</evidence>
<comment type="caution">
    <text evidence="1">The sequence shown here is derived from an EMBL/GenBank/DDBJ whole genome shotgun (WGS) entry which is preliminary data.</text>
</comment>
<reference evidence="1" key="2">
    <citation type="submission" date="2020-06" db="EMBL/GenBank/DDBJ databases">
        <authorList>
            <person name="Sheffer M."/>
        </authorList>
    </citation>
    <scope>NUCLEOTIDE SEQUENCE</scope>
</reference>